<feature type="transmembrane region" description="Helical" evidence="1">
    <location>
        <begin position="113"/>
        <end position="135"/>
    </location>
</feature>
<gene>
    <name evidence="2" type="ORF">NCTC10951_00881</name>
</gene>
<reference evidence="2 3" key="1">
    <citation type="submission" date="2018-12" db="EMBL/GenBank/DDBJ databases">
        <authorList>
            <consortium name="Pathogen Informatics"/>
        </authorList>
    </citation>
    <scope>NUCLEOTIDE SEQUENCE [LARGE SCALE GENOMIC DNA]</scope>
    <source>
        <strain evidence="2 3">NCTC10951</strain>
    </source>
</reference>
<evidence type="ECO:0000256" key="1">
    <source>
        <dbReference type="SAM" id="Phobius"/>
    </source>
</evidence>
<keyword evidence="1" id="KW-0472">Membrane</keyword>
<dbReference type="AlphaFoldDB" id="A0A3S4Z0U6"/>
<proteinExistence type="predicted"/>
<feature type="transmembrane region" description="Helical" evidence="1">
    <location>
        <begin position="64"/>
        <end position="92"/>
    </location>
</feature>
<protein>
    <recommendedName>
        <fullName evidence="4">DUF4190 domain-containing protein</fullName>
    </recommendedName>
</protein>
<evidence type="ECO:0000313" key="2">
    <source>
        <dbReference type="EMBL" id="VEI14998.1"/>
    </source>
</evidence>
<dbReference type="EMBL" id="LR134477">
    <property type="protein sequence ID" value="VEI14998.1"/>
    <property type="molecule type" value="Genomic_DNA"/>
</dbReference>
<accession>A0A3S4Z0U6</accession>
<evidence type="ECO:0000313" key="3">
    <source>
        <dbReference type="Proteomes" id="UP000268658"/>
    </source>
</evidence>
<keyword evidence="1" id="KW-0812">Transmembrane</keyword>
<name>A0A3S4Z0U6_ACTVI</name>
<dbReference type="Proteomes" id="UP000268658">
    <property type="component" value="Chromosome"/>
</dbReference>
<sequence length="137" mass="14554">MAPYQMAPYQVPPEQPYGQPYSQQYAYPPAPYGPYVPYGPYGPGAYWGVAYDPRRYEANALGGWALGLGIASLVINCYFGIICGIPAIIVGVKGMRAADEGRATNKGLSITGVVLGSVGAAINAIYLVFFIAAYMSV</sequence>
<dbReference type="KEGG" id="avc:NCTC10951_00881"/>
<organism evidence="2 3">
    <name type="scientific">Actinomyces viscosus</name>
    <dbReference type="NCBI Taxonomy" id="1656"/>
    <lineage>
        <taxon>Bacteria</taxon>
        <taxon>Bacillati</taxon>
        <taxon>Actinomycetota</taxon>
        <taxon>Actinomycetes</taxon>
        <taxon>Actinomycetales</taxon>
        <taxon>Actinomycetaceae</taxon>
        <taxon>Actinomyces</taxon>
    </lineage>
</organism>
<keyword evidence="1" id="KW-1133">Transmembrane helix</keyword>
<evidence type="ECO:0008006" key="4">
    <source>
        <dbReference type="Google" id="ProtNLM"/>
    </source>
</evidence>